<dbReference type="CDD" id="cd03572">
    <property type="entry name" value="ENTH_like_Tepsin"/>
    <property type="match status" value="1"/>
</dbReference>
<dbReference type="GO" id="GO:0032588">
    <property type="term" value="C:trans-Golgi network membrane"/>
    <property type="evidence" value="ECO:0007669"/>
    <property type="project" value="TreeGrafter"/>
</dbReference>
<dbReference type="Gene3D" id="1.25.40.90">
    <property type="match status" value="1"/>
</dbReference>
<dbReference type="InterPro" id="IPR039273">
    <property type="entry name" value="TEPSIN"/>
</dbReference>
<dbReference type="PANTHER" id="PTHR21514">
    <property type="entry name" value="AP-4 COMPLEX ACCESSORY SUBUNIT TEPSIN"/>
    <property type="match status" value="1"/>
</dbReference>
<name>A0A3R7QWX8_PENVA</name>
<dbReference type="PANTHER" id="PTHR21514:SF0">
    <property type="entry name" value="AP-4 COMPLEX ACCESSORY SUBUNIT TEPSIN"/>
    <property type="match status" value="1"/>
</dbReference>
<keyword evidence="4" id="KW-0968">Cytoplasmic vesicle</keyword>
<dbReference type="Proteomes" id="UP000283509">
    <property type="component" value="Unassembled WGS sequence"/>
</dbReference>
<reference evidence="5 6" key="1">
    <citation type="submission" date="2018-04" db="EMBL/GenBank/DDBJ databases">
        <authorList>
            <person name="Zhang X."/>
            <person name="Yuan J."/>
            <person name="Li F."/>
            <person name="Xiang J."/>
        </authorList>
    </citation>
    <scope>NUCLEOTIDE SEQUENCE [LARGE SCALE GENOMIC DNA]</scope>
    <source>
        <tissue evidence="5">Muscle</tissue>
    </source>
</reference>
<comment type="caution">
    <text evidence="5">The sequence shown here is derived from an EMBL/GenBank/DDBJ whole genome shotgun (WGS) entry which is preliminary data.</text>
</comment>
<dbReference type="GO" id="GO:0031410">
    <property type="term" value="C:cytoplasmic vesicle"/>
    <property type="evidence" value="ECO:0007669"/>
    <property type="project" value="UniProtKB-SubCell"/>
</dbReference>
<evidence type="ECO:0000313" key="6">
    <source>
        <dbReference type="Proteomes" id="UP000283509"/>
    </source>
</evidence>
<keyword evidence="3" id="KW-0333">Golgi apparatus</keyword>
<dbReference type="EMBL" id="QCYY01001003">
    <property type="protein sequence ID" value="ROT81194.1"/>
    <property type="molecule type" value="Genomic_DNA"/>
</dbReference>
<keyword evidence="6" id="KW-1185">Reference proteome</keyword>
<dbReference type="InterPro" id="IPR035802">
    <property type="entry name" value="ENTH/VHS_tepsin"/>
</dbReference>
<dbReference type="SUPFAM" id="SSF48464">
    <property type="entry name" value="ENTH/VHS domain"/>
    <property type="match status" value="1"/>
</dbReference>
<protein>
    <recommendedName>
        <fullName evidence="7">ENTH domain-containing protein</fullName>
    </recommendedName>
</protein>
<comment type="subcellular location">
    <subcellularLocation>
        <location evidence="1">Cytoplasmic vesicle</location>
    </subcellularLocation>
    <subcellularLocation>
        <location evidence="2">Golgi apparatus</location>
    </subcellularLocation>
</comment>
<gene>
    <name evidence="5" type="ORF">C7M84_000066</name>
</gene>
<dbReference type="InterPro" id="IPR008942">
    <property type="entry name" value="ENTH_VHS"/>
</dbReference>
<dbReference type="OrthoDB" id="118154at2759"/>
<evidence type="ECO:0000256" key="2">
    <source>
        <dbReference type="ARBA" id="ARBA00004555"/>
    </source>
</evidence>
<dbReference type="STRING" id="6689.A0A3R7QWX8"/>
<accession>A0A3R7QWX8</accession>
<sequence>MDLLKEAKNVVDFATYYPMLNKATIDNDTPTPGYLFEDIIKLSHQSQGHRHHLVDFLIARLQISSWPGKQKVVRILHQICSRGHRGVRVYLRSKDGDLRKAAASGGPPDPVLANTPQLFLSSAIQELLTLLFDPKIMKEDELWLAGKENINEYVAGGEKPSVPQGYGASAVSGKYEGFGSSPVKQGDSLVTQVRGMVERVITHTGDSKGVSADFLQGEKGDYQPIFLPSLGASVPSPQQSLHQSHLPGLTSGQLRKFKAPM</sequence>
<proteinExistence type="predicted"/>
<evidence type="ECO:0008006" key="7">
    <source>
        <dbReference type="Google" id="ProtNLM"/>
    </source>
</evidence>
<reference evidence="5 6" key="2">
    <citation type="submission" date="2019-01" db="EMBL/GenBank/DDBJ databases">
        <title>The decoding of complex shrimp genome reveals the adaptation for benthos swimmer, frequently molting mechanism and breeding impact on genome.</title>
        <authorList>
            <person name="Sun Y."/>
            <person name="Gao Y."/>
            <person name="Yu Y."/>
        </authorList>
    </citation>
    <scope>NUCLEOTIDE SEQUENCE [LARGE SCALE GENOMIC DNA]</scope>
    <source>
        <tissue evidence="5">Muscle</tissue>
    </source>
</reference>
<evidence type="ECO:0000256" key="3">
    <source>
        <dbReference type="ARBA" id="ARBA00023034"/>
    </source>
</evidence>
<organism evidence="5 6">
    <name type="scientific">Penaeus vannamei</name>
    <name type="common">Whiteleg shrimp</name>
    <name type="synonym">Litopenaeus vannamei</name>
    <dbReference type="NCBI Taxonomy" id="6689"/>
    <lineage>
        <taxon>Eukaryota</taxon>
        <taxon>Metazoa</taxon>
        <taxon>Ecdysozoa</taxon>
        <taxon>Arthropoda</taxon>
        <taxon>Crustacea</taxon>
        <taxon>Multicrustacea</taxon>
        <taxon>Malacostraca</taxon>
        <taxon>Eumalacostraca</taxon>
        <taxon>Eucarida</taxon>
        <taxon>Decapoda</taxon>
        <taxon>Dendrobranchiata</taxon>
        <taxon>Penaeoidea</taxon>
        <taxon>Penaeidae</taxon>
        <taxon>Penaeus</taxon>
    </lineage>
</organism>
<evidence type="ECO:0000313" key="5">
    <source>
        <dbReference type="EMBL" id="ROT81194.1"/>
    </source>
</evidence>
<dbReference type="AlphaFoldDB" id="A0A3R7QWX8"/>
<evidence type="ECO:0000256" key="4">
    <source>
        <dbReference type="ARBA" id="ARBA00023329"/>
    </source>
</evidence>
<evidence type="ECO:0000256" key="1">
    <source>
        <dbReference type="ARBA" id="ARBA00004541"/>
    </source>
</evidence>